<evidence type="ECO:0000256" key="1">
    <source>
        <dbReference type="ARBA" id="ARBA00001964"/>
    </source>
</evidence>
<organism evidence="13 14">
    <name type="scientific">Apodospora peruviana</name>
    <dbReference type="NCBI Taxonomy" id="516989"/>
    <lineage>
        <taxon>Eukaryota</taxon>
        <taxon>Fungi</taxon>
        <taxon>Dikarya</taxon>
        <taxon>Ascomycota</taxon>
        <taxon>Pezizomycotina</taxon>
        <taxon>Sordariomycetes</taxon>
        <taxon>Sordariomycetidae</taxon>
        <taxon>Sordariales</taxon>
        <taxon>Lasiosphaeriaceae</taxon>
        <taxon>Apodospora</taxon>
    </lineage>
</organism>
<keyword evidence="5" id="KW-0210">Decarboxylase</keyword>
<dbReference type="PIRSF" id="PIRSF036565">
    <property type="entry name" value="Pyruvt_ip_decrb"/>
    <property type="match status" value="1"/>
</dbReference>
<proteinExistence type="inferred from homology"/>
<dbReference type="GO" id="GO:0005634">
    <property type="term" value="C:nucleus"/>
    <property type="evidence" value="ECO:0007669"/>
    <property type="project" value="TreeGrafter"/>
</dbReference>
<feature type="domain" description="Thiamine pyrophosphate enzyme TPP-binding" evidence="11">
    <location>
        <begin position="387"/>
        <end position="452"/>
    </location>
</feature>
<dbReference type="InterPro" id="IPR012001">
    <property type="entry name" value="Thiamin_PyroP_enz_TPP-bd_dom"/>
</dbReference>
<evidence type="ECO:0000256" key="3">
    <source>
        <dbReference type="ARBA" id="ARBA00014422"/>
    </source>
</evidence>
<dbReference type="InterPro" id="IPR012110">
    <property type="entry name" value="PDC/IPDC-like"/>
</dbReference>
<dbReference type="InterPro" id="IPR029061">
    <property type="entry name" value="THDP-binding"/>
</dbReference>
<evidence type="ECO:0000313" key="14">
    <source>
        <dbReference type="Proteomes" id="UP001283341"/>
    </source>
</evidence>
<dbReference type="PANTHER" id="PTHR43452:SF30">
    <property type="entry name" value="PYRUVATE DECARBOXYLASE ISOZYME 1-RELATED"/>
    <property type="match status" value="1"/>
</dbReference>
<dbReference type="Proteomes" id="UP001283341">
    <property type="component" value="Unassembled WGS sequence"/>
</dbReference>
<evidence type="ECO:0000259" key="10">
    <source>
        <dbReference type="Pfam" id="PF00205"/>
    </source>
</evidence>
<dbReference type="GO" id="GO:0000949">
    <property type="term" value="P:aromatic amino acid family catabolic process to alcohol via Ehrlich pathway"/>
    <property type="evidence" value="ECO:0007669"/>
    <property type="project" value="TreeGrafter"/>
</dbReference>
<comment type="cofactor">
    <cofactor evidence="1">
        <name>thiamine diphosphate</name>
        <dbReference type="ChEBI" id="CHEBI:58937"/>
    </cofactor>
</comment>
<name>A0AAE0IBH9_9PEZI</name>
<evidence type="ECO:0000259" key="12">
    <source>
        <dbReference type="Pfam" id="PF02776"/>
    </source>
</evidence>
<keyword evidence="14" id="KW-1185">Reference proteome</keyword>
<keyword evidence="4" id="KW-0479">Metal-binding</keyword>
<evidence type="ECO:0000256" key="7">
    <source>
        <dbReference type="ARBA" id="ARBA00023052"/>
    </source>
</evidence>
<dbReference type="GO" id="GO:0000287">
    <property type="term" value="F:magnesium ion binding"/>
    <property type="evidence" value="ECO:0007669"/>
    <property type="project" value="InterPro"/>
</dbReference>
<comment type="similarity">
    <text evidence="2 9">Belongs to the TPP enzyme family.</text>
</comment>
<keyword evidence="7 9" id="KW-0786">Thiamine pyrophosphate</keyword>
<keyword evidence="8" id="KW-0456">Lyase</keyword>
<evidence type="ECO:0000256" key="9">
    <source>
        <dbReference type="RuleBase" id="RU362132"/>
    </source>
</evidence>
<reference evidence="13" key="1">
    <citation type="journal article" date="2023" name="Mol. Phylogenet. Evol.">
        <title>Genome-scale phylogeny and comparative genomics of the fungal order Sordariales.</title>
        <authorList>
            <person name="Hensen N."/>
            <person name="Bonometti L."/>
            <person name="Westerberg I."/>
            <person name="Brannstrom I.O."/>
            <person name="Guillou S."/>
            <person name="Cros-Aarteil S."/>
            <person name="Calhoun S."/>
            <person name="Haridas S."/>
            <person name="Kuo A."/>
            <person name="Mondo S."/>
            <person name="Pangilinan J."/>
            <person name="Riley R."/>
            <person name="LaButti K."/>
            <person name="Andreopoulos B."/>
            <person name="Lipzen A."/>
            <person name="Chen C."/>
            <person name="Yan M."/>
            <person name="Daum C."/>
            <person name="Ng V."/>
            <person name="Clum A."/>
            <person name="Steindorff A."/>
            <person name="Ohm R.A."/>
            <person name="Martin F."/>
            <person name="Silar P."/>
            <person name="Natvig D.O."/>
            <person name="Lalanne C."/>
            <person name="Gautier V."/>
            <person name="Ament-Velasquez S.L."/>
            <person name="Kruys A."/>
            <person name="Hutchinson M.I."/>
            <person name="Powell A.J."/>
            <person name="Barry K."/>
            <person name="Miller A.N."/>
            <person name="Grigoriev I.V."/>
            <person name="Debuchy R."/>
            <person name="Gladieux P."/>
            <person name="Hiltunen Thoren M."/>
            <person name="Johannesson H."/>
        </authorList>
    </citation>
    <scope>NUCLEOTIDE SEQUENCE</scope>
    <source>
        <strain evidence="13">CBS 118394</strain>
    </source>
</reference>
<sequence length="554" mass="60038">MPEILVGEYLFLRLKEIGIETLFGVPGDFELALLELVEPQGLLTWLGTPNELVGAYAADGYARQKGAGALVTTFGPGELSALCGIGGSYCENVPVVHIVGYPTNAAQKSGKILHHTLGDGNYDHYVKISSELSCATTVLTDPSTAVVEIDRVLTAMLYHQRPAYIGISEDVAYSKVSTEYLDTKLTRTLPPSAAESEAKILAKIMAALSSAKAPILMVDGGAAINTWAEHVDPLVEALRIPFFVTLLGKGVANEQSSYYGGCFSGAGSCPMSVIKAVSQADCILWLGNYPSDFNTGMFSEHIEQATIIDLQQFSAKIGSIEYKAKINYLLPRIIEAAKDIPQLPQLHVDSIPAPDTSSLPEKIEQDWLWDRMTSFLRPGDLVVTETGTSQVGFTATRLPSGCHSYTQAVYGSIGYATGSAVGAAIAAKETGRFKRMVLITGEGSLQLTIQAFRFWSDMTLCRLCLWSTTKVERYFCGMNSKHNDVPMWDYGALFKAFAPEVTDARTFQVTTAKELDLVDMMLEYQDTPTVMKAVFEEKRTALAKSAAAAKSTVS</sequence>
<dbReference type="PANTHER" id="PTHR43452">
    <property type="entry name" value="PYRUVATE DECARBOXYLASE"/>
    <property type="match status" value="1"/>
</dbReference>
<dbReference type="InterPro" id="IPR011766">
    <property type="entry name" value="TPP_enzyme_TPP-bd"/>
</dbReference>
<dbReference type="EMBL" id="JAUEDM010000003">
    <property type="protein sequence ID" value="KAK3321956.1"/>
    <property type="molecule type" value="Genomic_DNA"/>
</dbReference>
<dbReference type="SUPFAM" id="SSF52467">
    <property type="entry name" value="DHS-like NAD/FAD-binding domain"/>
    <property type="match status" value="1"/>
</dbReference>
<comment type="caution">
    <text evidence="13">The sequence shown here is derived from an EMBL/GenBank/DDBJ whole genome shotgun (WGS) entry which is preliminary data.</text>
</comment>
<dbReference type="FunFam" id="3.40.50.970:FF:000019">
    <property type="entry name" value="Pyruvate decarboxylase isozyme"/>
    <property type="match status" value="1"/>
</dbReference>
<dbReference type="Pfam" id="PF00205">
    <property type="entry name" value="TPP_enzyme_M"/>
    <property type="match status" value="1"/>
</dbReference>
<feature type="domain" description="Thiamine pyrophosphate enzyme central" evidence="10">
    <location>
        <begin position="201"/>
        <end position="319"/>
    </location>
</feature>
<dbReference type="Pfam" id="PF02776">
    <property type="entry name" value="TPP_enzyme_N"/>
    <property type="match status" value="1"/>
</dbReference>
<accession>A0AAE0IBH9</accession>
<dbReference type="Pfam" id="PF02775">
    <property type="entry name" value="TPP_enzyme_C"/>
    <property type="match status" value="1"/>
</dbReference>
<evidence type="ECO:0000313" key="13">
    <source>
        <dbReference type="EMBL" id="KAK3321956.1"/>
    </source>
</evidence>
<reference evidence="13" key="2">
    <citation type="submission" date="2023-06" db="EMBL/GenBank/DDBJ databases">
        <authorList>
            <consortium name="Lawrence Berkeley National Laboratory"/>
            <person name="Haridas S."/>
            <person name="Hensen N."/>
            <person name="Bonometti L."/>
            <person name="Westerberg I."/>
            <person name="Brannstrom I.O."/>
            <person name="Guillou S."/>
            <person name="Cros-Aarteil S."/>
            <person name="Calhoun S."/>
            <person name="Kuo A."/>
            <person name="Mondo S."/>
            <person name="Pangilinan J."/>
            <person name="Riley R."/>
            <person name="Labutti K."/>
            <person name="Andreopoulos B."/>
            <person name="Lipzen A."/>
            <person name="Chen C."/>
            <person name="Yanf M."/>
            <person name="Daum C."/>
            <person name="Ng V."/>
            <person name="Clum A."/>
            <person name="Steindorff A."/>
            <person name="Ohm R."/>
            <person name="Martin F."/>
            <person name="Silar P."/>
            <person name="Natvig D."/>
            <person name="Lalanne C."/>
            <person name="Gautier V."/>
            <person name="Ament-Velasquez S.L."/>
            <person name="Kruys A."/>
            <person name="Hutchinson M.I."/>
            <person name="Powell A.J."/>
            <person name="Barry K."/>
            <person name="Miller A.N."/>
            <person name="Grigoriev I.V."/>
            <person name="Debuchy R."/>
            <person name="Gladieux P."/>
            <person name="Thoren M.H."/>
            <person name="Johannesson H."/>
        </authorList>
    </citation>
    <scope>NUCLEOTIDE SEQUENCE</scope>
    <source>
        <strain evidence="13">CBS 118394</strain>
    </source>
</reference>
<dbReference type="GO" id="GO:0004737">
    <property type="term" value="F:pyruvate decarboxylase activity"/>
    <property type="evidence" value="ECO:0007669"/>
    <property type="project" value="TreeGrafter"/>
</dbReference>
<evidence type="ECO:0000259" key="11">
    <source>
        <dbReference type="Pfam" id="PF02775"/>
    </source>
</evidence>
<dbReference type="AlphaFoldDB" id="A0AAE0IBH9"/>
<dbReference type="CDD" id="cd07038">
    <property type="entry name" value="TPP_PYR_PDC_IPDC_like"/>
    <property type="match status" value="1"/>
</dbReference>
<evidence type="ECO:0000256" key="4">
    <source>
        <dbReference type="ARBA" id="ARBA00022723"/>
    </source>
</evidence>
<gene>
    <name evidence="13" type="ORF">B0H66DRAFT_601436</name>
</gene>
<dbReference type="InterPro" id="IPR029035">
    <property type="entry name" value="DHS-like_NAD/FAD-binding_dom"/>
</dbReference>
<evidence type="ECO:0000256" key="8">
    <source>
        <dbReference type="ARBA" id="ARBA00023239"/>
    </source>
</evidence>
<dbReference type="Gene3D" id="3.40.50.970">
    <property type="match status" value="2"/>
</dbReference>
<dbReference type="SUPFAM" id="SSF52518">
    <property type="entry name" value="Thiamin diphosphate-binding fold (THDP-binding)"/>
    <property type="match status" value="2"/>
</dbReference>
<protein>
    <recommendedName>
        <fullName evidence="3">Pyruvate decarboxylase</fullName>
    </recommendedName>
</protein>
<dbReference type="InterPro" id="IPR047213">
    <property type="entry name" value="TPP_PYR_PDC_IPDC-like"/>
</dbReference>
<keyword evidence="6" id="KW-0460">Magnesium</keyword>
<evidence type="ECO:0000256" key="6">
    <source>
        <dbReference type="ARBA" id="ARBA00022842"/>
    </source>
</evidence>
<dbReference type="InterPro" id="IPR012000">
    <property type="entry name" value="Thiamin_PyroP_enz_cen_dom"/>
</dbReference>
<evidence type="ECO:0000256" key="2">
    <source>
        <dbReference type="ARBA" id="ARBA00007812"/>
    </source>
</evidence>
<dbReference type="GO" id="GO:0030976">
    <property type="term" value="F:thiamine pyrophosphate binding"/>
    <property type="evidence" value="ECO:0007669"/>
    <property type="project" value="InterPro"/>
</dbReference>
<evidence type="ECO:0000256" key="5">
    <source>
        <dbReference type="ARBA" id="ARBA00022793"/>
    </source>
</evidence>
<dbReference type="Gene3D" id="3.40.50.1220">
    <property type="entry name" value="TPP-binding domain"/>
    <property type="match status" value="1"/>
</dbReference>
<dbReference type="GO" id="GO:0005829">
    <property type="term" value="C:cytosol"/>
    <property type="evidence" value="ECO:0007669"/>
    <property type="project" value="TreeGrafter"/>
</dbReference>
<feature type="domain" description="Thiamine pyrophosphate enzyme N-terminal TPP-binding" evidence="12">
    <location>
        <begin position="6"/>
        <end position="108"/>
    </location>
</feature>